<proteinExistence type="predicted"/>
<evidence type="ECO:0000313" key="4">
    <source>
        <dbReference type="RefSeq" id="XP_021099084.1"/>
    </source>
</evidence>
<protein>
    <submittedName>
        <fullName evidence="4">Transmembrane protein 52 isoform X1</fullName>
    </submittedName>
</protein>
<feature type="region of interest" description="Disordered" evidence="1">
    <location>
        <begin position="219"/>
        <end position="259"/>
    </location>
</feature>
<keyword evidence="2" id="KW-1133">Transmembrane helix</keyword>
<dbReference type="GeneID" id="101702727"/>
<name>A0AAX6RRM7_HETGA</name>
<dbReference type="Pfam" id="PF14979">
    <property type="entry name" value="TMEM52"/>
    <property type="match status" value="1"/>
</dbReference>
<feature type="transmembrane region" description="Helical" evidence="2">
    <location>
        <begin position="113"/>
        <end position="141"/>
    </location>
</feature>
<dbReference type="PANTHER" id="PTHR33955">
    <property type="entry name" value="TRANSMEMBRANE PROTEIN 52"/>
    <property type="match status" value="1"/>
</dbReference>
<keyword evidence="3" id="KW-1185">Reference proteome</keyword>
<feature type="compositionally biased region" description="Basic and acidic residues" evidence="1">
    <location>
        <begin position="219"/>
        <end position="230"/>
    </location>
</feature>
<keyword evidence="2 4" id="KW-0812">Transmembrane</keyword>
<dbReference type="PANTHER" id="PTHR33955:SF2">
    <property type="entry name" value="TRANSMEMBRANE PROTEIN 52"/>
    <property type="match status" value="1"/>
</dbReference>
<dbReference type="CTD" id="339456"/>
<dbReference type="RefSeq" id="XP_021099084.1">
    <property type="nucleotide sequence ID" value="XM_021243425.1"/>
</dbReference>
<evidence type="ECO:0000256" key="2">
    <source>
        <dbReference type="SAM" id="Phobius"/>
    </source>
</evidence>
<evidence type="ECO:0000256" key="1">
    <source>
        <dbReference type="SAM" id="MobiDB-lite"/>
    </source>
</evidence>
<dbReference type="AlphaFoldDB" id="A0AAX6RRM7"/>
<sequence length="259" mass="27411">MRPSRPVFLKSLPPPAPQRPDWKGEWPQPICGDRGPPAAEDGPRSSCKTTPHGARDTAFQDSRGGVGAGHAQPRAGHRGSGGKTLKPVAPGSADSGGCDPSDQCPPQARWSSLWHVGLILLTVLLLLLCGVTASCIGFCCLRKQAHTQTHLSPAWQPRDLTAIPVDSDSPVHSTVTSYSSVQYPLGIRLPLPFGELDPDFMALPAYSLSTLELPPSYDEAIKMAKPRDELAPPQKPGPLPGPSGLGTTPRPQEPGPNAQ</sequence>
<reference evidence="4" key="1">
    <citation type="submission" date="2025-08" db="UniProtKB">
        <authorList>
            <consortium name="RefSeq"/>
        </authorList>
    </citation>
    <scope>IDENTIFICATION</scope>
</reference>
<gene>
    <name evidence="4" type="primary">Tmem52</name>
</gene>
<feature type="region of interest" description="Disordered" evidence="1">
    <location>
        <begin position="1"/>
        <end position="103"/>
    </location>
</feature>
<organism evidence="3 4">
    <name type="scientific">Heterocephalus glaber</name>
    <name type="common">Naked mole rat</name>
    <dbReference type="NCBI Taxonomy" id="10181"/>
    <lineage>
        <taxon>Eukaryota</taxon>
        <taxon>Metazoa</taxon>
        <taxon>Chordata</taxon>
        <taxon>Craniata</taxon>
        <taxon>Vertebrata</taxon>
        <taxon>Euteleostomi</taxon>
        <taxon>Mammalia</taxon>
        <taxon>Eutheria</taxon>
        <taxon>Euarchontoglires</taxon>
        <taxon>Glires</taxon>
        <taxon>Rodentia</taxon>
        <taxon>Hystricomorpha</taxon>
        <taxon>Bathyergidae</taxon>
        <taxon>Heterocephalus</taxon>
    </lineage>
</organism>
<dbReference type="Proteomes" id="UP000694906">
    <property type="component" value="Unplaced"/>
</dbReference>
<keyword evidence="2" id="KW-0472">Membrane</keyword>
<dbReference type="InterPro" id="IPR038942">
    <property type="entry name" value="TMEM52"/>
</dbReference>
<accession>A0AAX6RRM7</accession>
<evidence type="ECO:0000313" key="3">
    <source>
        <dbReference type="Proteomes" id="UP000694906"/>
    </source>
</evidence>